<evidence type="ECO:0000256" key="1">
    <source>
        <dbReference type="SAM" id="Phobius"/>
    </source>
</evidence>
<name>A0A0R0LS49_9MICR</name>
<feature type="transmembrane region" description="Helical" evidence="1">
    <location>
        <begin position="16"/>
        <end position="33"/>
    </location>
</feature>
<proteinExistence type="predicted"/>
<keyword evidence="1" id="KW-1133">Transmembrane helix</keyword>
<keyword evidence="3" id="KW-1185">Reference proteome</keyword>
<comment type="caution">
    <text evidence="2">The sequence shown here is derived from an EMBL/GenBank/DDBJ whole genome shotgun (WGS) entry which is preliminary data.</text>
</comment>
<dbReference type="Proteomes" id="UP000051530">
    <property type="component" value="Unassembled WGS sequence"/>
</dbReference>
<sequence>MVVYLNKEIFDSNKKIILFYLSYFLFFIFHILSTDIVSQTFYSSHF</sequence>
<accession>A0A0R0LS49</accession>
<dbReference type="EMBL" id="LGUB01001011">
    <property type="protein sequence ID" value="KRH92329.1"/>
    <property type="molecule type" value="Genomic_DNA"/>
</dbReference>
<gene>
    <name evidence="2" type="ORF">M153_7423000985</name>
</gene>
<evidence type="ECO:0000313" key="3">
    <source>
        <dbReference type="Proteomes" id="UP000051530"/>
    </source>
</evidence>
<protein>
    <submittedName>
        <fullName evidence="2">Uncharacterized protein</fullName>
    </submittedName>
</protein>
<dbReference type="AlphaFoldDB" id="A0A0R0LS49"/>
<feature type="non-terminal residue" evidence="2">
    <location>
        <position position="46"/>
    </location>
</feature>
<organism evidence="2 3">
    <name type="scientific">Pseudoloma neurophilia</name>
    <dbReference type="NCBI Taxonomy" id="146866"/>
    <lineage>
        <taxon>Eukaryota</taxon>
        <taxon>Fungi</taxon>
        <taxon>Fungi incertae sedis</taxon>
        <taxon>Microsporidia</taxon>
        <taxon>Pseudoloma</taxon>
    </lineage>
</organism>
<dbReference type="VEuPathDB" id="MicrosporidiaDB:M153_7423000985"/>
<evidence type="ECO:0000313" key="2">
    <source>
        <dbReference type="EMBL" id="KRH92329.1"/>
    </source>
</evidence>
<keyword evidence="1" id="KW-0472">Membrane</keyword>
<reference evidence="2 3" key="1">
    <citation type="submission" date="2015-07" db="EMBL/GenBank/DDBJ databases">
        <title>The genome of Pseudoloma neurophilia, a relevant intracellular parasite of the zebrafish.</title>
        <authorList>
            <person name="Ndikumana S."/>
            <person name="Pelin A."/>
            <person name="Sanders J."/>
            <person name="Corradi N."/>
        </authorList>
    </citation>
    <scope>NUCLEOTIDE SEQUENCE [LARGE SCALE GENOMIC DNA]</scope>
    <source>
        <strain evidence="2 3">MK1</strain>
    </source>
</reference>
<keyword evidence="1" id="KW-0812">Transmembrane</keyword>